<name>A0ABD3D1Y3_9LAMI</name>
<keyword evidence="5 6" id="KW-0472">Membrane</keyword>
<gene>
    <name evidence="7" type="ORF">CASFOL_020823</name>
</gene>
<sequence>MGRVYAIKNRLQYYSDKLQGQFRYRWMTTFILACFYAIRVYLHGYCFVTFQLGLLLSGYLRLFMSSVVREDGSDLLPVSSNAPPISFFLKTSDKFRPFVPSLPELGFWCIVNTLFCVALMITFIPMFNRPVKAAAVWGYFLFWLFVTIVLLIDQRAFMKKYKVFPFYYGNKKQGEYKGK</sequence>
<dbReference type="EMBL" id="JAVIJP010000027">
    <property type="protein sequence ID" value="KAL3636276.1"/>
    <property type="molecule type" value="Genomic_DNA"/>
</dbReference>
<dbReference type="Pfam" id="PF03248">
    <property type="entry name" value="Rer1"/>
    <property type="match status" value="1"/>
</dbReference>
<evidence type="ECO:0000256" key="1">
    <source>
        <dbReference type="ARBA" id="ARBA00004141"/>
    </source>
</evidence>
<accession>A0ABD3D1Y3</accession>
<dbReference type="PANTHER" id="PTHR10743">
    <property type="entry name" value="PROTEIN RER1"/>
    <property type="match status" value="1"/>
</dbReference>
<protein>
    <recommendedName>
        <fullName evidence="9">Protein RER1</fullName>
    </recommendedName>
</protein>
<evidence type="ECO:0008006" key="9">
    <source>
        <dbReference type="Google" id="ProtNLM"/>
    </source>
</evidence>
<dbReference type="GO" id="GO:0016020">
    <property type="term" value="C:membrane"/>
    <property type="evidence" value="ECO:0007669"/>
    <property type="project" value="UniProtKB-SubCell"/>
</dbReference>
<evidence type="ECO:0000313" key="8">
    <source>
        <dbReference type="Proteomes" id="UP001632038"/>
    </source>
</evidence>
<keyword evidence="4 6" id="KW-1133">Transmembrane helix</keyword>
<evidence type="ECO:0000256" key="6">
    <source>
        <dbReference type="SAM" id="Phobius"/>
    </source>
</evidence>
<keyword evidence="3 6" id="KW-0812">Transmembrane</keyword>
<reference evidence="8" key="1">
    <citation type="journal article" date="2024" name="IScience">
        <title>Strigolactones Initiate the Formation of Haustorium-like Structures in Castilleja.</title>
        <authorList>
            <person name="Buerger M."/>
            <person name="Peterson D."/>
            <person name="Chory J."/>
        </authorList>
    </citation>
    <scope>NUCLEOTIDE SEQUENCE [LARGE SCALE GENOMIC DNA]</scope>
</reference>
<dbReference type="GO" id="GO:0005737">
    <property type="term" value="C:cytoplasm"/>
    <property type="evidence" value="ECO:0007669"/>
    <property type="project" value="UniProtKB-ARBA"/>
</dbReference>
<comment type="subcellular location">
    <subcellularLocation>
        <location evidence="1">Membrane</location>
        <topology evidence="1">Multi-pass membrane protein</topology>
    </subcellularLocation>
</comment>
<dbReference type="AlphaFoldDB" id="A0ABD3D1Y3"/>
<proteinExistence type="inferred from homology"/>
<dbReference type="PANTHER" id="PTHR10743:SF17">
    <property type="entry name" value="PROTEIN RER1A"/>
    <property type="match status" value="1"/>
</dbReference>
<dbReference type="InterPro" id="IPR004932">
    <property type="entry name" value="Rer1"/>
</dbReference>
<feature type="transmembrane region" description="Helical" evidence="6">
    <location>
        <begin position="133"/>
        <end position="152"/>
    </location>
</feature>
<organism evidence="7 8">
    <name type="scientific">Castilleja foliolosa</name>
    <dbReference type="NCBI Taxonomy" id="1961234"/>
    <lineage>
        <taxon>Eukaryota</taxon>
        <taxon>Viridiplantae</taxon>
        <taxon>Streptophyta</taxon>
        <taxon>Embryophyta</taxon>
        <taxon>Tracheophyta</taxon>
        <taxon>Spermatophyta</taxon>
        <taxon>Magnoliopsida</taxon>
        <taxon>eudicotyledons</taxon>
        <taxon>Gunneridae</taxon>
        <taxon>Pentapetalae</taxon>
        <taxon>asterids</taxon>
        <taxon>lamiids</taxon>
        <taxon>Lamiales</taxon>
        <taxon>Orobanchaceae</taxon>
        <taxon>Pedicularideae</taxon>
        <taxon>Castillejinae</taxon>
        <taxon>Castilleja</taxon>
    </lineage>
</organism>
<evidence type="ECO:0000256" key="5">
    <source>
        <dbReference type="ARBA" id="ARBA00023136"/>
    </source>
</evidence>
<dbReference type="Proteomes" id="UP001632038">
    <property type="component" value="Unassembled WGS sequence"/>
</dbReference>
<feature type="transmembrane region" description="Helical" evidence="6">
    <location>
        <begin position="105"/>
        <end position="127"/>
    </location>
</feature>
<evidence type="ECO:0000313" key="7">
    <source>
        <dbReference type="EMBL" id="KAL3636276.1"/>
    </source>
</evidence>
<evidence type="ECO:0000256" key="3">
    <source>
        <dbReference type="ARBA" id="ARBA00022692"/>
    </source>
</evidence>
<keyword evidence="8" id="KW-1185">Reference proteome</keyword>
<comment type="caution">
    <text evidence="7">The sequence shown here is derived from an EMBL/GenBank/DDBJ whole genome shotgun (WGS) entry which is preliminary data.</text>
</comment>
<comment type="similarity">
    <text evidence="2">Belongs to the RER1 family.</text>
</comment>
<evidence type="ECO:0000256" key="4">
    <source>
        <dbReference type="ARBA" id="ARBA00022989"/>
    </source>
</evidence>
<evidence type="ECO:0000256" key="2">
    <source>
        <dbReference type="ARBA" id="ARBA00006070"/>
    </source>
</evidence>